<reference evidence="3" key="1">
    <citation type="submission" date="2021-03" db="EMBL/GenBank/DDBJ databases">
        <title>Comparative genomics and phylogenomic investigation of the class Geoglossomycetes provide insights into ecological specialization and systematics.</title>
        <authorList>
            <person name="Melie T."/>
            <person name="Pirro S."/>
            <person name="Miller A.N."/>
            <person name="Quandt A."/>
        </authorList>
    </citation>
    <scope>NUCLEOTIDE SEQUENCE</scope>
    <source>
        <strain evidence="3">CAQ_001_2017</strain>
    </source>
</reference>
<sequence length="561" mass="63373">MTWWDDHQIESTVTRDFVIANIQQAERKVLDRPVAFGDLSGDTYLEWILEKAKRIFLILKELGVTDQIRYVVDDSWDDDDLPLPLEAIRRLNLTRDRDEAMEKRFYKTQFKYLLRPVREGEHTVYGTDEVVPVEPVSKRPGFAFDHTLEKVNLPGRDEVYMRRRIFLGDTAGKISKEDFACEVQVMKLIVHQHIISLRASYTYHGCGYVLLSPASDVSLKSFIQVVPQQFKALTKPQRRQTLMTWLHCLADALAFLHQHGLAHNDIKPSTIMIDESNSVFFADIGGFKQPDTDKKPHDIESYEYGAPERWVRGITVHESSSPTKYSSGGRRAFSTTPSPDNVPIRDTRSIISSPTGSGSSAFVNEWQNTFTDPHKSDVFSLACVWLDIVTFLLKRKSNSFSAHRSARNKKPGRGGGQPDASFHVNIGQLDSWIDILEKQALKKNDKVFGAIPPVLRLTRRMLSRDPNLRPWSSECEKRLYDYLAHALDPEKPHCGIHQTSDGNWDIGNRSSVTNSDMTSFSRHSGASSSTGSYSPITLKTNIASLESLISTGGPDRVGTAM</sequence>
<dbReference type="SUPFAM" id="SSF56112">
    <property type="entry name" value="Protein kinase-like (PK-like)"/>
    <property type="match status" value="1"/>
</dbReference>
<accession>A0A9P8RS12</accession>
<evidence type="ECO:0000259" key="2">
    <source>
        <dbReference type="PROSITE" id="PS50011"/>
    </source>
</evidence>
<dbReference type="GO" id="GO:0005524">
    <property type="term" value="F:ATP binding"/>
    <property type="evidence" value="ECO:0007669"/>
    <property type="project" value="InterPro"/>
</dbReference>
<dbReference type="Proteomes" id="UP000750711">
    <property type="component" value="Unassembled WGS sequence"/>
</dbReference>
<evidence type="ECO:0000313" key="4">
    <source>
        <dbReference type="Proteomes" id="UP000750711"/>
    </source>
</evidence>
<dbReference type="PROSITE" id="PS50011">
    <property type="entry name" value="PROTEIN_KINASE_DOM"/>
    <property type="match status" value="1"/>
</dbReference>
<dbReference type="SMART" id="SM00220">
    <property type="entry name" value="S_TKc"/>
    <property type="match status" value="1"/>
</dbReference>
<proteinExistence type="predicted"/>
<dbReference type="Pfam" id="PF00069">
    <property type="entry name" value="Pkinase"/>
    <property type="match status" value="1"/>
</dbReference>
<dbReference type="AlphaFoldDB" id="A0A9P8RS12"/>
<protein>
    <recommendedName>
        <fullName evidence="2">Protein kinase domain-containing protein</fullName>
    </recommendedName>
</protein>
<name>A0A9P8RS12_9PEZI</name>
<dbReference type="EMBL" id="JAGHQM010000282">
    <property type="protein sequence ID" value="KAH0562919.1"/>
    <property type="molecule type" value="Genomic_DNA"/>
</dbReference>
<gene>
    <name evidence="3" type="ORF">GP486_002502</name>
</gene>
<evidence type="ECO:0000256" key="1">
    <source>
        <dbReference type="SAM" id="MobiDB-lite"/>
    </source>
</evidence>
<dbReference type="GO" id="GO:0004672">
    <property type="term" value="F:protein kinase activity"/>
    <property type="evidence" value="ECO:0007669"/>
    <property type="project" value="InterPro"/>
</dbReference>
<keyword evidence="4" id="KW-1185">Reference proteome</keyword>
<comment type="caution">
    <text evidence="3">The sequence shown here is derived from an EMBL/GenBank/DDBJ whole genome shotgun (WGS) entry which is preliminary data.</text>
</comment>
<feature type="domain" description="Protein kinase" evidence="2">
    <location>
        <begin position="133"/>
        <end position="483"/>
    </location>
</feature>
<dbReference type="InterPro" id="IPR053083">
    <property type="entry name" value="TF_kinase-domain_protein"/>
</dbReference>
<dbReference type="Gene3D" id="1.10.510.10">
    <property type="entry name" value="Transferase(Phosphotransferase) domain 1"/>
    <property type="match status" value="1"/>
</dbReference>
<evidence type="ECO:0000313" key="3">
    <source>
        <dbReference type="EMBL" id="KAH0562919.1"/>
    </source>
</evidence>
<dbReference type="InterPro" id="IPR011009">
    <property type="entry name" value="Kinase-like_dom_sf"/>
</dbReference>
<feature type="region of interest" description="Disordered" evidence="1">
    <location>
        <begin position="321"/>
        <end position="345"/>
    </location>
</feature>
<organism evidence="3 4">
    <name type="scientific">Trichoglossum hirsutum</name>
    <dbReference type="NCBI Taxonomy" id="265104"/>
    <lineage>
        <taxon>Eukaryota</taxon>
        <taxon>Fungi</taxon>
        <taxon>Dikarya</taxon>
        <taxon>Ascomycota</taxon>
        <taxon>Pezizomycotina</taxon>
        <taxon>Geoglossomycetes</taxon>
        <taxon>Geoglossales</taxon>
        <taxon>Geoglossaceae</taxon>
        <taxon>Trichoglossum</taxon>
    </lineage>
</organism>
<dbReference type="InterPro" id="IPR000719">
    <property type="entry name" value="Prot_kinase_dom"/>
</dbReference>
<dbReference type="PANTHER" id="PTHR44305">
    <property type="entry name" value="SI:DKEY-192D15.2-RELATED"/>
    <property type="match status" value="1"/>
</dbReference>
<dbReference type="PANTHER" id="PTHR44305:SF24">
    <property type="entry name" value="TYROSINE-PROTEIN KINASE C03B1.5-RELATED"/>
    <property type="match status" value="1"/>
</dbReference>